<dbReference type="Proteomes" id="UP000078582">
    <property type="component" value="Chromosome"/>
</dbReference>
<dbReference type="RefSeq" id="WP_068279792.1">
    <property type="nucleotide sequence ID" value="NZ_CP014873.1"/>
</dbReference>
<evidence type="ECO:0000313" key="2">
    <source>
        <dbReference type="Proteomes" id="UP000078582"/>
    </source>
</evidence>
<accession>A0A192GZN8</accession>
<sequence>MRRVVFGIWFLSMFYFIIYAFMPGYKALVNQSGVLSILHAIMGIILMGGLFIYVVTGLHHFFTR</sequence>
<proteinExistence type="predicted"/>
<name>A0A192GZN8_9LACO</name>
<reference evidence="1 2" key="1">
    <citation type="submission" date="2016-03" db="EMBL/GenBank/DDBJ databases">
        <title>Pediococcus and Lactobacillus from brewery environment - whole genome sequencing and assembly.</title>
        <authorList>
            <person name="Behr J."/>
            <person name="Geissler A.J."/>
            <person name="Vogel R.F."/>
        </authorList>
    </citation>
    <scope>NUCLEOTIDE SEQUENCE [LARGE SCALE GENOMIC DNA]</scope>
    <source>
        <strain evidence="1 2">TMW 1.1989</strain>
    </source>
</reference>
<gene>
    <name evidence="1" type="ORF">AYR53_00985</name>
</gene>
<dbReference type="AlphaFoldDB" id="A0A192GZN8"/>
<dbReference type="OrthoDB" id="9981876at2"/>
<keyword evidence="2" id="KW-1185">Reference proteome</keyword>
<dbReference type="GeneID" id="42980810"/>
<protein>
    <submittedName>
        <fullName evidence="1">Uncharacterized protein</fullName>
    </submittedName>
</protein>
<organism evidence="1 2">
    <name type="scientific">Loigolactobacillus backii</name>
    <dbReference type="NCBI Taxonomy" id="375175"/>
    <lineage>
        <taxon>Bacteria</taxon>
        <taxon>Bacillati</taxon>
        <taxon>Bacillota</taxon>
        <taxon>Bacilli</taxon>
        <taxon>Lactobacillales</taxon>
        <taxon>Lactobacillaceae</taxon>
        <taxon>Loigolactobacillus</taxon>
    </lineage>
</organism>
<evidence type="ECO:0000313" key="1">
    <source>
        <dbReference type="EMBL" id="ANK61457.1"/>
    </source>
</evidence>
<dbReference type="EMBL" id="CP014873">
    <property type="protein sequence ID" value="ANK61457.1"/>
    <property type="molecule type" value="Genomic_DNA"/>
</dbReference>